<evidence type="ECO:0000256" key="4">
    <source>
        <dbReference type="ARBA" id="ARBA00023136"/>
    </source>
</evidence>
<evidence type="ECO:0000313" key="7">
    <source>
        <dbReference type="Proteomes" id="UP001300383"/>
    </source>
</evidence>
<dbReference type="InterPro" id="IPR003825">
    <property type="entry name" value="Colicin-V_CvpA"/>
</dbReference>
<keyword evidence="4 5" id="KW-0472">Membrane</keyword>
<feature type="transmembrane region" description="Helical" evidence="5">
    <location>
        <begin position="190"/>
        <end position="214"/>
    </location>
</feature>
<dbReference type="RefSeq" id="WP_283230901.1">
    <property type="nucleotide sequence ID" value="NZ_JASGBQ010000012.1"/>
</dbReference>
<evidence type="ECO:0000256" key="2">
    <source>
        <dbReference type="ARBA" id="ARBA00022692"/>
    </source>
</evidence>
<comment type="caution">
    <text evidence="6">The sequence shown here is derived from an EMBL/GenBank/DDBJ whole genome shotgun (WGS) entry which is preliminary data.</text>
</comment>
<dbReference type="Pfam" id="PF02674">
    <property type="entry name" value="Colicin_V"/>
    <property type="match status" value="1"/>
</dbReference>
<evidence type="ECO:0000256" key="3">
    <source>
        <dbReference type="ARBA" id="ARBA00022989"/>
    </source>
</evidence>
<keyword evidence="3 5" id="KW-1133">Transmembrane helix</keyword>
<evidence type="ECO:0000256" key="1">
    <source>
        <dbReference type="ARBA" id="ARBA00004141"/>
    </source>
</evidence>
<keyword evidence="2 5" id="KW-0812">Transmembrane</keyword>
<evidence type="ECO:0000313" key="6">
    <source>
        <dbReference type="EMBL" id="MDI9242455.1"/>
    </source>
</evidence>
<evidence type="ECO:0000256" key="5">
    <source>
        <dbReference type="SAM" id="Phobius"/>
    </source>
</evidence>
<dbReference type="AlphaFoldDB" id="A0AAP4EZY3"/>
<reference evidence="6 7" key="1">
    <citation type="submission" date="2023-05" db="EMBL/GenBank/DDBJ databases">
        <title>[ruminococcus] sp. nov., isolated from a pig farm feces dump.</title>
        <authorList>
            <person name="Chang Y.-H."/>
        </authorList>
    </citation>
    <scope>NUCLEOTIDE SEQUENCE [LARGE SCALE GENOMIC DNA]</scope>
    <source>
        <strain evidence="6 7">YH-rum2234</strain>
    </source>
</reference>
<protein>
    <submittedName>
        <fullName evidence="6">CvpA family protein</fullName>
    </submittedName>
</protein>
<comment type="subcellular location">
    <subcellularLocation>
        <location evidence="1">Membrane</location>
        <topology evidence="1">Multi-pass membrane protein</topology>
    </subcellularLocation>
</comment>
<dbReference type="Proteomes" id="UP001300383">
    <property type="component" value="Unassembled WGS sequence"/>
</dbReference>
<feature type="transmembrane region" description="Helical" evidence="5">
    <location>
        <begin position="226"/>
        <end position="250"/>
    </location>
</feature>
<dbReference type="GO" id="GO:0016020">
    <property type="term" value="C:membrane"/>
    <property type="evidence" value="ECO:0007669"/>
    <property type="project" value="UniProtKB-SubCell"/>
</dbReference>
<name>A0AAP4EZY3_9FIRM</name>
<accession>A0AAP4EZY3</accession>
<feature type="transmembrane region" description="Helical" evidence="5">
    <location>
        <begin position="31"/>
        <end position="54"/>
    </location>
</feature>
<dbReference type="GO" id="GO:0009403">
    <property type="term" value="P:toxin biosynthetic process"/>
    <property type="evidence" value="ECO:0007669"/>
    <property type="project" value="InterPro"/>
</dbReference>
<proteinExistence type="predicted"/>
<gene>
    <name evidence="6" type="ORF">QJ036_08220</name>
</gene>
<sequence length="290" mass="31604">MEINFVLIAAALILLLSIIIGGAKGLLRSSLSLIALILSGIIVMALNPIVTGFLRDHTKLDEWIEAKIENMIASEMNMETTDDGETIVLGKDVTLPTDVQLPDGTVFPAGTVLSAGTVLPKGIGFDEFREQVDAELSTTQQSKIIEMLPVPENLRESLEANNNTAVYQQLGVERFTDYIGSFISNICLSIIGYVVTFLLVFFALHILILAFDIVDRLPIIHGINHFAGALLGILKGLLILEILFLVLIPFATTDFGKNVMAQINNNGFLSLLYNNNILMKLMMGIMGKGV</sequence>
<dbReference type="EMBL" id="JASGBQ010000012">
    <property type="protein sequence ID" value="MDI9242455.1"/>
    <property type="molecule type" value="Genomic_DNA"/>
</dbReference>
<organism evidence="6 7">
    <name type="scientific">Fusibacillus kribbianus</name>
    <dbReference type="NCBI Taxonomy" id="3044208"/>
    <lineage>
        <taxon>Bacteria</taxon>
        <taxon>Bacillati</taxon>
        <taxon>Bacillota</taxon>
        <taxon>Clostridia</taxon>
        <taxon>Lachnospirales</taxon>
        <taxon>Lachnospiraceae</taxon>
        <taxon>Fusibacillus</taxon>
    </lineage>
</organism>
<keyword evidence="7" id="KW-1185">Reference proteome</keyword>